<dbReference type="Pfam" id="PF00648">
    <property type="entry name" value="Peptidase_C2"/>
    <property type="match status" value="1"/>
</dbReference>
<dbReference type="PANTHER" id="PTHR10183">
    <property type="entry name" value="CALPAIN"/>
    <property type="match status" value="1"/>
</dbReference>
<protein>
    <submittedName>
        <fullName evidence="5">CalpainB</fullName>
    </submittedName>
</protein>
<dbReference type="PANTHER" id="PTHR10183:SF433">
    <property type="entry name" value="CALPAIN-A-RELATED"/>
    <property type="match status" value="1"/>
</dbReference>
<dbReference type="GO" id="GO:0005737">
    <property type="term" value="C:cytoplasm"/>
    <property type="evidence" value="ECO:0007669"/>
    <property type="project" value="TreeGrafter"/>
</dbReference>
<evidence type="ECO:0000256" key="3">
    <source>
        <dbReference type="PROSITE-ProRule" id="PRU00239"/>
    </source>
</evidence>
<evidence type="ECO:0000259" key="4">
    <source>
        <dbReference type="PROSITE" id="PS50203"/>
    </source>
</evidence>
<dbReference type="PRINTS" id="PR00704">
    <property type="entry name" value="CALPAIN"/>
</dbReference>
<dbReference type="PROSITE" id="PS50203">
    <property type="entry name" value="CALPAIN_CAT"/>
    <property type="match status" value="1"/>
</dbReference>
<dbReference type="OrthoDB" id="424753at2759"/>
<sequence length="211" mass="24313">FWQYGEWVDVVIDDYLPTRFGKLMFIHSKDEDEYWTALIEKAYAKLHGSYEALKGGTTCEALVDFTGGCTEMYQLKERDVPRNLFQILQKAYERCSLKGCSMEPDPNVLEARTDVGLVRGHAYSITKVLNVQIQTPQASGKIPMMRIHGSAEWQFIPDEEKDNIGVDFGQDGEFWMTYKDFMKYFDQLEICNLTPDSLENLDDFSDRPSGK</sequence>
<feature type="non-terminal residue" evidence="5">
    <location>
        <position position="1"/>
    </location>
</feature>
<evidence type="ECO:0000313" key="5">
    <source>
        <dbReference type="EMBL" id="QQP39143.1"/>
    </source>
</evidence>
<evidence type="ECO:0000313" key="6">
    <source>
        <dbReference type="Proteomes" id="UP000595437"/>
    </source>
</evidence>
<evidence type="ECO:0000256" key="1">
    <source>
        <dbReference type="ARBA" id="ARBA00007623"/>
    </source>
</evidence>
<dbReference type="EMBL" id="CP045903">
    <property type="protein sequence ID" value="QQP39143.1"/>
    <property type="molecule type" value="Genomic_DNA"/>
</dbReference>
<dbReference type="InterPro" id="IPR022684">
    <property type="entry name" value="Calpain_cysteine_protease"/>
</dbReference>
<evidence type="ECO:0000256" key="2">
    <source>
        <dbReference type="PIRSR" id="PIRSR622684-1"/>
    </source>
</evidence>
<dbReference type="GO" id="GO:0004198">
    <property type="term" value="F:calcium-dependent cysteine-type endopeptidase activity"/>
    <property type="evidence" value="ECO:0007669"/>
    <property type="project" value="InterPro"/>
</dbReference>
<gene>
    <name evidence="5" type="ORF">FKW44_019933</name>
</gene>
<feature type="domain" description="Calpain catalytic" evidence="4">
    <location>
        <begin position="1"/>
        <end position="194"/>
    </location>
</feature>
<organism evidence="5 6">
    <name type="scientific">Caligus rogercresseyi</name>
    <name type="common">Sea louse</name>
    <dbReference type="NCBI Taxonomy" id="217165"/>
    <lineage>
        <taxon>Eukaryota</taxon>
        <taxon>Metazoa</taxon>
        <taxon>Ecdysozoa</taxon>
        <taxon>Arthropoda</taxon>
        <taxon>Crustacea</taxon>
        <taxon>Multicrustacea</taxon>
        <taxon>Hexanauplia</taxon>
        <taxon>Copepoda</taxon>
        <taxon>Siphonostomatoida</taxon>
        <taxon>Caligidae</taxon>
        <taxon>Caligus</taxon>
    </lineage>
</organism>
<name>A0A7T8JXV1_CALRO</name>
<dbReference type="Proteomes" id="UP000595437">
    <property type="component" value="Chromosome 14"/>
</dbReference>
<dbReference type="AlphaFoldDB" id="A0A7T8JXV1"/>
<keyword evidence="6" id="KW-1185">Reference proteome</keyword>
<proteinExistence type="inferred from homology"/>
<reference evidence="6" key="1">
    <citation type="submission" date="2021-01" db="EMBL/GenBank/DDBJ databases">
        <title>Caligus Genome Assembly.</title>
        <authorList>
            <person name="Gallardo-Escarate C."/>
        </authorList>
    </citation>
    <scope>NUCLEOTIDE SEQUENCE [LARGE SCALE GENOMIC DNA]</scope>
</reference>
<dbReference type="InterPro" id="IPR001300">
    <property type="entry name" value="Peptidase_C2_calpain_cat"/>
</dbReference>
<comment type="similarity">
    <text evidence="1">Belongs to the peptidase C2 family.</text>
</comment>
<comment type="caution">
    <text evidence="3">Lacks conserved residue(s) required for the propagation of feature annotation.</text>
</comment>
<dbReference type="InterPro" id="IPR038765">
    <property type="entry name" value="Papain-like_cys_pep_sf"/>
</dbReference>
<dbReference type="CDD" id="cd00044">
    <property type="entry name" value="CysPc"/>
    <property type="match status" value="1"/>
</dbReference>
<dbReference type="Gene3D" id="3.90.70.10">
    <property type="entry name" value="Cysteine proteinases"/>
    <property type="match status" value="1"/>
</dbReference>
<dbReference type="SUPFAM" id="SSF54001">
    <property type="entry name" value="Cysteine proteinases"/>
    <property type="match status" value="1"/>
</dbReference>
<dbReference type="GO" id="GO:0006508">
    <property type="term" value="P:proteolysis"/>
    <property type="evidence" value="ECO:0007669"/>
    <property type="project" value="InterPro"/>
</dbReference>
<accession>A0A7T8JXV1</accession>
<dbReference type="SMART" id="SM00230">
    <property type="entry name" value="CysPc"/>
    <property type="match status" value="1"/>
</dbReference>
<feature type="active site" evidence="2">
    <location>
        <position position="121"/>
    </location>
</feature>